<dbReference type="Proteomes" id="UP000721861">
    <property type="component" value="Unassembled WGS sequence"/>
</dbReference>
<sequence>MPLSLRYIIVIAVLLATILPESHAQRRRKPKIWEGFSVTGRVGANHFFGDLVDDGRTHLSLGINADKELNTFLTARASIMGGKMSGTQYTTGNQENAWFDNIYTEFNVGATFRPLNILLGYYKQRTINPYVIGQIGALYYNATKYWGVYGGNFGQDFGSVWNETSGITPTFSGGFGLSLWLNSQWSINIEGIGTFPFTDELDAHKEYELPGGGVVQTEANDFYYTTSIGITYLIDDSRWKNEPKYNRKAYLKTRSQYRSSSKKNLRSINKKRRRR</sequence>
<name>A0ABS5KBK4_9BACT</name>
<reference evidence="2 3" key="1">
    <citation type="journal article" date="2014" name="Int. J. Syst. Evol. Microbiol.">
        <title>Carboxylicivirga gen. nov. in the family Marinilabiliaceae with two novel species, Carboxylicivirga mesophila sp. nov. and Carboxylicivirga taeanensis sp. nov., and reclassification of Cytophaga fermentans as Saccharicrinis fermentans gen. nov., comb. nov.</title>
        <authorList>
            <person name="Yang S.H."/>
            <person name="Seo H.S."/>
            <person name="Woo J.H."/>
            <person name="Oh H.M."/>
            <person name="Jang H."/>
            <person name="Lee J.H."/>
            <person name="Kim S.J."/>
            <person name="Kwon K.K."/>
        </authorList>
    </citation>
    <scope>NUCLEOTIDE SEQUENCE [LARGE SCALE GENOMIC DNA]</scope>
    <source>
        <strain evidence="2 3">JCM 18290</strain>
    </source>
</reference>
<keyword evidence="3" id="KW-1185">Reference proteome</keyword>
<protein>
    <recommendedName>
        <fullName evidence="4">Outer membrane protein beta-barrel domain-containing protein</fullName>
    </recommendedName>
</protein>
<gene>
    <name evidence="2" type="ORF">KEM09_13490</name>
</gene>
<evidence type="ECO:0000313" key="2">
    <source>
        <dbReference type="EMBL" id="MBS2212424.1"/>
    </source>
</evidence>
<evidence type="ECO:0000313" key="3">
    <source>
        <dbReference type="Proteomes" id="UP000721861"/>
    </source>
</evidence>
<comment type="caution">
    <text evidence="2">The sequence shown here is derived from an EMBL/GenBank/DDBJ whole genome shotgun (WGS) entry which is preliminary data.</text>
</comment>
<dbReference type="RefSeq" id="WP_212229062.1">
    <property type="nucleotide sequence ID" value="NZ_JAGUCN010000015.1"/>
</dbReference>
<accession>A0ABS5KBK4</accession>
<proteinExistence type="predicted"/>
<feature type="region of interest" description="Disordered" evidence="1">
    <location>
        <begin position="255"/>
        <end position="275"/>
    </location>
</feature>
<evidence type="ECO:0000256" key="1">
    <source>
        <dbReference type="SAM" id="MobiDB-lite"/>
    </source>
</evidence>
<organism evidence="2 3">
    <name type="scientific">Carboxylicivirga mesophila</name>
    <dbReference type="NCBI Taxonomy" id="1166478"/>
    <lineage>
        <taxon>Bacteria</taxon>
        <taxon>Pseudomonadati</taxon>
        <taxon>Bacteroidota</taxon>
        <taxon>Bacteroidia</taxon>
        <taxon>Marinilabiliales</taxon>
        <taxon>Marinilabiliaceae</taxon>
        <taxon>Carboxylicivirga</taxon>
    </lineage>
</organism>
<evidence type="ECO:0008006" key="4">
    <source>
        <dbReference type="Google" id="ProtNLM"/>
    </source>
</evidence>
<feature type="compositionally biased region" description="Basic residues" evidence="1">
    <location>
        <begin position="260"/>
        <end position="275"/>
    </location>
</feature>
<dbReference type="EMBL" id="JAGUCN010000015">
    <property type="protein sequence ID" value="MBS2212424.1"/>
    <property type="molecule type" value="Genomic_DNA"/>
</dbReference>